<dbReference type="EMBL" id="SSTE01018804">
    <property type="protein sequence ID" value="KAA0037836.1"/>
    <property type="molecule type" value="Genomic_DNA"/>
</dbReference>
<feature type="compositionally biased region" description="Basic and acidic residues" evidence="1">
    <location>
        <begin position="121"/>
        <end position="134"/>
    </location>
</feature>
<dbReference type="AlphaFoldDB" id="A0A5D3DV78"/>
<comment type="caution">
    <text evidence="3">The sequence shown here is derived from an EMBL/GenBank/DDBJ whole genome shotgun (WGS) entry which is preliminary data.</text>
</comment>
<sequence>MNSELHKQFEEIDAFTIIGQLKAMFQDPVSLHFLKMKSYLEQLRKLGLEISRELAIDIVLQSLPDTFDQFLNIKSNFKVLMVEKGKNPNKRGRDQGKGNDKVAVKTSKVYASATLPRSRPNPKEPKPSKGEESYHCKKIGIGREIVLFI</sequence>
<dbReference type="Proteomes" id="UP000321393">
    <property type="component" value="Unassembled WGS sequence"/>
</dbReference>
<dbReference type="EMBL" id="SSTD01002896">
    <property type="protein sequence ID" value="TYK27215.1"/>
    <property type="molecule type" value="Genomic_DNA"/>
</dbReference>
<evidence type="ECO:0000313" key="2">
    <source>
        <dbReference type="EMBL" id="KAA0037836.1"/>
    </source>
</evidence>
<name>A0A5D3DV78_CUCMM</name>
<accession>A0A5D3DV78</accession>
<feature type="compositionally biased region" description="Basic and acidic residues" evidence="1">
    <location>
        <begin position="84"/>
        <end position="103"/>
    </location>
</feature>
<feature type="region of interest" description="Disordered" evidence="1">
    <location>
        <begin position="84"/>
        <end position="134"/>
    </location>
</feature>
<dbReference type="OrthoDB" id="1708624at2759"/>
<evidence type="ECO:0000313" key="4">
    <source>
        <dbReference type="Proteomes" id="UP000321393"/>
    </source>
</evidence>
<gene>
    <name evidence="3" type="ORF">E5676_scaffold236G00860</name>
    <name evidence="2" type="ORF">E6C27_scaffold113G00190</name>
</gene>
<evidence type="ECO:0000256" key="1">
    <source>
        <dbReference type="SAM" id="MobiDB-lite"/>
    </source>
</evidence>
<protein>
    <submittedName>
        <fullName evidence="3">Retrotransposon protein, putative, Ty1-copia subclass</fullName>
    </submittedName>
</protein>
<organism evidence="3 5">
    <name type="scientific">Cucumis melo var. makuwa</name>
    <name type="common">Oriental melon</name>
    <dbReference type="NCBI Taxonomy" id="1194695"/>
    <lineage>
        <taxon>Eukaryota</taxon>
        <taxon>Viridiplantae</taxon>
        <taxon>Streptophyta</taxon>
        <taxon>Embryophyta</taxon>
        <taxon>Tracheophyta</taxon>
        <taxon>Spermatophyta</taxon>
        <taxon>Magnoliopsida</taxon>
        <taxon>eudicotyledons</taxon>
        <taxon>Gunneridae</taxon>
        <taxon>Pentapetalae</taxon>
        <taxon>rosids</taxon>
        <taxon>fabids</taxon>
        <taxon>Cucurbitales</taxon>
        <taxon>Cucurbitaceae</taxon>
        <taxon>Benincaseae</taxon>
        <taxon>Cucumis</taxon>
    </lineage>
</organism>
<reference evidence="4 5" key="1">
    <citation type="submission" date="2019-08" db="EMBL/GenBank/DDBJ databases">
        <title>Draft genome sequences of two oriental melons (Cucumis melo L. var makuwa).</title>
        <authorList>
            <person name="Kwon S.-Y."/>
        </authorList>
    </citation>
    <scope>NUCLEOTIDE SEQUENCE [LARGE SCALE GENOMIC DNA]</scope>
    <source>
        <strain evidence="5">cv. Chang Bougi</strain>
        <strain evidence="4">cv. SW 3</strain>
        <tissue evidence="3">Leaf</tissue>
    </source>
</reference>
<dbReference type="Proteomes" id="UP000321947">
    <property type="component" value="Unassembled WGS sequence"/>
</dbReference>
<proteinExistence type="predicted"/>
<evidence type="ECO:0000313" key="3">
    <source>
        <dbReference type="EMBL" id="TYK27215.1"/>
    </source>
</evidence>
<evidence type="ECO:0000313" key="5">
    <source>
        <dbReference type="Proteomes" id="UP000321947"/>
    </source>
</evidence>